<gene>
    <name evidence="1" type="ORF">ABV298_29375</name>
</gene>
<organism evidence="1">
    <name type="scientific">Dyadobacter sp. 676</name>
    <dbReference type="NCBI Taxonomy" id="3088362"/>
    <lineage>
        <taxon>Bacteria</taxon>
        <taxon>Pseudomonadati</taxon>
        <taxon>Bacteroidota</taxon>
        <taxon>Cytophagia</taxon>
        <taxon>Cytophagales</taxon>
        <taxon>Spirosomataceae</taxon>
        <taxon>Dyadobacter</taxon>
    </lineage>
</organism>
<accession>A0AAU8FLT2</accession>
<sequence length="70" mass="7574">MKNITNKLLLAILVACSLLQCRQETGSPSPESGVHSNALPVTATEAEKLAFGELTSFYRTPVRLPTTIFP</sequence>
<evidence type="ECO:0000313" key="1">
    <source>
        <dbReference type="EMBL" id="XCH24368.1"/>
    </source>
</evidence>
<dbReference type="AlphaFoldDB" id="A0AAU8FLT2"/>
<dbReference type="RefSeq" id="WP_353719688.1">
    <property type="nucleotide sequence ID" value="NZ_CP159289.1"/>
</dbReference>
<reference evidence="1" key="1">
    <citation type="submission" date="2024-06" db="EMBL/GenBank/DDBJ databases">
        <title>Sequencing and assembly of the genome of Dyadobacter sp. strain 676, a symbiont of Cyamopsis tetragonoloba.</title>
        <authorList>
            <person name="Guro P."/>
            <person name="Sazanova A."/>
            <person name="Kuznetsova I."/>
            <person name="Belimov A."/>
            <person name="Safronova V."/>
        </authorList>
    </citation>
    <scope>NUCLEOTIDE SEQUENCE</scope>
    <source>
        <strain evidence="1">676</strain>
    </source>
</reference>
<dbReference type="EMBL" id="CP159289">
    <property type="protein sequence ID" value="XCH24368.1"/>
    <property type="molecule type" value="Genomic_DNA"/>
</dbReference>
<proteinExistence type="predicted"/>
<name>A0AAU8FLT2_9BACT</name>
<protein>
    <submittedName>
        <fullName evidence="1">Uncharacterized protein</fullName>
    </submittedName>
</protein>